<dbReference type="PANTHER" id="PTHR16943">
    <property type="entry name" value="2-METHYLCITRATE DEHYDRATASE-RELATED"/>
    <property type="match status" value="1"/>
</dbReference>
<dbReference type="GO" id="GO:0016829">
    <property type="term" value="F:lyase activity"/>
    <property type="evidence" value="ECO:0007669"/>
    <property type="project" value="InterPro"/>
</dbReference>
<name>A0A919CSF8_9PROT</name>
<dbReference type="InterPro" id="IPR045336">
    <property type="entry name" value="MmgE_PrpD_N"/>
</dbReference>
<dbReference type="Pfam" id="PF19305">
    <property type="entry name" value="MmgE_PrpD_C"/>
    <property type="match status" value="1"/>
</dbReference>
<evidence type="ECO:0000259" key="2">
    <source>
        <dbReference type="Pfam" id="PF03972"/>
    </source>
</evidence>
<organism evidence="4 5">
    <name type="scientific">Thalassobaculum fulvum</name>
    <dbReference type="NCBI Taxonomy" id="1633335"/>
    <lineage>
        <taxon>Bacteria</taxon>
        <taxon>Pseudomonadati</taxon>
        <taxon>Pseudomonadota</taxon>
        <taxon>Alphaproteobacteria</taxon>
        <taxon>Rhodospirillales</taxon>
        <taxon>Thalassobaculaceae</taxon>
        <taxon>Thalassobaculum</taxon>
    </lineage>
</organism>
<evidence type="ECO:0000313" key="5">
    <source>
        <dbReference type="Proteomes" id="UP000630353"/>
    </source>
</evidence>
<feature type="domain" description="MmgE/PrpD N-terminal" evidence="2">
    <location>
        <begin position="17"/>
        <end position="244"/>
    </location>
</feature>
<dbReference type="Gene3D" id="3.30.1330.120">
    <property type="entry name" value="2-methylcitrate dehydratase PrpD"/>
    <property type="match status" value="1"/>
</dbReference>
<reference evidence="4" key="1">
    <citation type="journal article" date="2014" name="Int. J. Syst. Evol. Microbiol.">
        <title>Complete genome sequence of Corynebacterium casei LMG S-19264T (=DSM 44701T), isolated from a smear-ripened cheese.</title>
        <authorList>
            <consortium name="US DOE Joint Genome Institute (JGI-PGF)"/>
            <person name="Walter F."/>
            <person name="Albersmeier A."/>
            <person name="Kalinowski J."/>
            <person name="Ruckert C."/>
        </authorList>
    </citation>
    <scope>NUCLEOTIDE SEQUENCE</scope>
    <source>
        <strain evidence="4">KCTC 42651</strain>
    </source>
</reference>
<feature type="domain" description="MmgE/PrpD C-terminal" evidence="3">
    <location>
        <begin position="276"/>
        <end position="425"/>
    </location>
</feature>
<dbReference type="PANTHER" id="PTHR16943:SF8">
    <property type="entry name" value="2-METHYLCITRATE DEHYDRATASE"/>
    <property type="match status" value="1"/>
</dbReference>
<sequence length="459" mass="48106">MGAAADDPRRIAAGLTALAEWSAGLAWADIPDAIRRRAAVVLADDLAAIVAARGEPELMALHDGMARSSGTPEATVFNARGQRLDRYSAATANGSAADWCELDEGYRRVICHAGLYCVPALLAEAEATGASAEDMLRALAIGYETAGRVARAFTWSTLTLHPHGSLAAVGAAATVAALRRLPPETVAAAIGSAATMVVPGPFNHTVQGALVRNVWPGVGAWAGLRAVDWAEIGITGRPESLHDVYGAAFAGDCHPGELTDELGGSWALADGYHKLHACCQYAHSAVEAMLAALPKVPGGAAGIRGIHIDTHWRGRKLDNARPATTLASKFSMQHILASTAVHGHAGAEAFHASTLDDPKVAALREAVSIGAFEPEPAWPNDRPARVVVETADGSRVTEECLSARGGPDRPFAPEEIRAKIVGIVEAPYPRMAPALMRLLDLDPAMLAAPWDRSVREMTA</sequence>
<comment type="similarity">
    <text evidence="1">Belongs to the PrpD family.</text>
</comment>
<evidence type="ECO:0008006" key="6">
    <source>
        <dbReference type="Google" id="ProtNLM"/>
    </source>
</evidence>
<dbReference type="InterPro" id="IPR045337">
    <property type="entry name" value="MmgE_PrpD_C"/>
</dbReference>
<dbReference type="InterPro" id="IPR005656">
    <property type="entry name" value="MmgE_PrpD"/>
</dbReference>
<gene>
    <name evidence="4" type="ORF">GCM10017083_50890</name>
</gene>
<dbReference type="RefSeq" id="WP_189995017.1">
    <property type="nucleotide sequence ID" value="NZ_BMZS01000014.1"/>
</dbReference>
<dbReference type="EMBL" id="BMZS01000014">
    <property type="protein sequence ID" value="GHD62281.1"/>
    <property type="molecule type" value="Genomic_DNA"/>
</dbReference>
<protein>
    <recommendedName>
        <fullName evidence="6">MmgE/PrpD family protein</fullName>
    </recommendedName>
</protein>
<evidence type="ECO:0000256" key="1">
    <source>
        <dbReference type="ARBA" id="ARBA00006174"/>
    </source>
</evidence>
<comment type="caution">
    <text evidence="4">The sequence shown here is derived from an EMBL/GenBank/DDBJ whole genome shotgun (WGS) entry which is preliminary data.</text>
</comment>
<dbReference type="InterPro" id="IPR042183">
    <property type="entry name" value="MmgE/PrpD_sf_1"/>
</dbReference>
<dbReference type="Gene3D" id="1.10.4100.10">
    <property type="entry name" value="2-methylcitrate dehydratase PrpD"/>
    <property type="match status" value="1"/>
</dbReference>
<dbReference type="Proteomes" id="UP000630353">
    <property type="component" value="Unassembled WGS sequence"/>
</dbReference>
<dbReference type="InterPro" id="IPR036148">
    <property type="entry name" value="MmgE/PrpD_sf"/>
</dbReference>
<dbReference type="AlphaFoldDB" id="A0A919CSF8"/>
<accession>A0A919CSF8</accession>
<dbReference type="Pfam" id="PF03972">
    <property type="entry name" value="MmgE_PrpD_N"/>
    <property type="match status" value="1"/>
</dbReference>
<evidence type="ECO:0000259" key="3">
    <source>
        <dbReference type="Pfam" id="PF19305"/>
    </source>
</evidence>
<dbReference type="SUPFAM" id="SSF103378">
    <property type="entry name" value="2-methylcitrate dehydratase PrpD"/>
    <property type="match status" value="1"/>
</dbReference>
<reference evidence="4" key="2">
    <citation type="submission" date="2020-09" db="EMBL/GenBank/DDBJ databases">
        <authorList>
            <person name="Sun Q."/>
            <person name="Kim S."/>
        </authorList>
    </citation>
    <scope>NUCLEOTIDE SEQUENCE</scope>
    <source>
        <strain evidence="4">KCTC 42651</strain>
    </source>
</reference>
<dbReference type="InterPro" id="IPR042188">
    <property type="entry name" value="MmgE/PrpD_sf_2"/>
</dbReference>
<proteinExistence type="inferred from homology"/>
<keyword evidence="5" id="KW-1185">Reference proteome</keyword>
<evidence type="ECO:0000313" key="4">
    <source>
        <dbReference type="EMBL" id="GHD62281.1"/>
    </source>
</evidence>